<sequence length="272" mass="29781">MASLGQIIFTSMIILIILFSTIIILILAIAFAGPLSEAQSSNRSPIANLGEDELLSCYLHTTSEKNTFSQVSVSWEKTSLSGVVYDYYSGVADFTDQNSQFKGRTQFFPETLVQGNASLLLRSVRQSDEGEYTCYVSSAEGDGQVSINLRTAAFTAPTFTVSNGTLTAEANRWFPKPNVTWLDYFGKVLQGSTSFMQNTAGISSIVSTLKPFNISDTYTLRIQNDLVTAVSEATVMGSDVKKNTIFTFNSASSLPRSYLSIMTYVLCICYLT</sequence>
<dbReference type="InterPro" id="IPR007110">
    <property type="entry name" value="Ig-like_dom"/>
</dbReference>
<dbReference type="AlphaFoldDB" id="A0AAV1P9K7"/>
<evidence type="ECO:0000256" key="2">
    <source>
        <dbReference type="ARBA" id="ARBA00022729"/>
    </source>
</evidence>
<dbReference type="SMART" id="SM00409">
    <property type="entry name" value="IG"/>
    <property type="match status" value="1"/>
</dbReference>
<evidence type="ECO:0000256" key="7">
    <source>
        <dbReference type="SAM" id="Phobius"/>
    </source>
</evidence>
<feature type="transmembrane region" description="Helical" evidence="7">
    <location>
        <begin position="12"/>
        <end position="35"/>
    </location>
</feature>
<dbReference type="Proteomes" id="UP001314229">
    <property type="component" value="Unassembled WGS sequence"/>
</dbReference>
<keyword evidence="6" id="KW-0393">Immunoglobulin domain</keyword>
<dbReference type="Pfam" id="PF07686">
    <property type="entry name" value="V-set"/>
    <property type="match status" value="1"/>
</dbReference>
<accession>A0AAV1P9K7</accession>
<keyword evidence="2" id="KW-0732">Signal</keyword>
<keyword evidence="4" id="KW-1015">Disulfide bond</keyword>
<keyword evidence="3 7" id="KW-0472">Membrane</keyword>
<keyword evidence="7" id="KW-0812">Transmembrane</keyword>
<dbReference type="FunFam" id="2.60.40.10:FF:000142">
    <property type="entry name" value="V-set domain-containing T-cell activation inhibitor 1"/>
    <property type="match status" value="1"/>
</dbReference>
<gene>
    <name evidence="9" type="ORF">FSCOSCO3_A023839</name>
</gene>
<keyword evidence="7" id="KW-1133">Transmembrane helix</keyword>
<evidence type="ECO:0000259" key="8">
    <source>
        <dbReference type="PROSITE" id="PS50835"/>
    </source>
</evidence>
<keyword evidence="10" id="KW-1185">Reference proteome</keyword>
<dbReference type="SUPFAM" id="SSF48726">
    <property type="entry name" value="Immunoglobulin"/>
    <property type="match status" value="2"/>
</dbReference>
<evidence type="ECO:0000256" key="5">
    <source>
        <dbReference type="ARBA" id="ARBA00023180"/>
    </source>
</evidence>
<organism evidence="9 10">
    <name type="scientific">Scomber scombrus</name>
    <name type="common">Atlantic mackerel</name>
    <name type="synonym">Scomber vernalis</name>
    <dbReference type="NCBI Taxonomy" id="13677"/>
    <lineage>
        <taxon>Eukaryota</taxon>
        <taxon>Metazoa</taxon>
        <taxon>Chordata</taxon>
        <taxon>Craniata</taxon>
        <taxon>Vertebrata</taxon>
        <taxon>Euteleostomi</taxon>
        <taxon>Actinopterygii</taxon>
        <taxon>Neopterygii</taxon>
        <taxon>Teleostei</taxon>
        <taxon>Neoteleostei</taxon>
        <taxon>Acanthomorphata</taxon>
        <taxon>Pelagiaria</taxon>
        <taxon>Scombriformes</taxon>
        <taxon>Scombridae</taxon>
        <taxon>Scomber</taxon>
    </lineage>
</organism>
<evidence type="ECO:0000313" key="10">
    <source>
        <dbReference type="Proteomes" id="UP001314229"/>
    </source>
</evidence>
<dbReference type="GO" id="GO:0001817">
    <property type="term" value="P:regulation of cytokine production"/>
    <property type="evidence" value="ECO:0007669"/>
    <property type="project" value="TreeGrafter"/>
</dbReference>
<proteinExistence type="predicted"/>
<dbReference type="GO" id="GO:0009897">
    <property type="term" value="C:external side of plasma membrane"/>
    <property type="evidence" value="ECO:0007669"/>
    <property type="project" value="TreeGrafter"/>
</dbReference>
<dbReference type="GO" id="GO:0005102">
    <property type="term" value="F:signaling receptor binding"/>
    <property type="evidence" value="ECO:0007669"/>
    <property type="project" value="TreeGrafter"/>
</dbReference>
<dbReference type="GO" id="GO:0050852">
    <property type="term" value="P:T cell receptor signaling pathway"/>
    <property type="evidence" value="ECO:0007669"/>
    <property type="project" value="TreeGrafter"/>
</dbReference>
<feature type="domain" description="Ig-like" evidence="8">
    <location>
        <begin position="34"/>
        <end position="150"/>
    </location>
</feature>
<evidence type="ECO:0000256" key="1">
    <source>
        <dbReference type="ARBA" id="ARBA00004370"/>
    </source>
</evidence>
<dbReference type="InterPro" id="IPR013106">
    <property type="entry name" value="Ig_V-set"/>
</dbReference>
<dbReference type="InterPro" id="IPR003599">
    <property type="entry name" value="Ig_sub"/>
</dbReference>
<comment type="subcellular location">
    <subcellularLocation>
        <location evidence="1">Membrane</location>
    </subcellularLocation>
</comment>
<keyword evidence="5" id="KW-0325">Glycoprotein</keyword>
<dbReference type="GO" id="GO:0050863">
    <property type="term" value="P:regulation of T cell activation"/>
    <property type="evidence" value="ECO:0007669"/>
    <property type="project" value="UniProtKB-ARBA"/>
</dbReference>
<dbReference type="PROSITE" id="PS50835">
    <property type="entry name" value="IG_LIKE"/>
    <property type="match status" value="1"/>
</dbReference>
<dbReference type="PANTHER" id="PTHR24100">
    <property type="entry name" value="BUTYROPHILIN"/>
    <property type="match status" value="1"/>
</dbReference>
<dbReference type="InterPro" id="IPR013783">
    <property type="entry name" value="Ig-like_fold"/>
</dbReference>
<evidence type="ECO:0000313" key="9">
    <source>
        <dbReference type="EMBL" id="CAK6968484.1"/>
    </source>
</evidence>
<dbReference type="Gene3D" id="2.60.40.10">
    <property type="entry name" value="Immunoglobulins"/>
    <property type="match status" value="2"/>
</dbReference>
<reference evidence="9 10" key="1">
    <citation type="submission" date="2024-01" db="EMBL/GenBank/DDBJ databases">
        <authorList>
            <person name="Alioto T."/>
            <person name="Alioto T."/>
            <person name="Gomez Garrido J."/>
        </authorList>
    </citation>
    <scope>NUCLEOTIDE SEQUENCE [LARGE SCALE GENOMIC DNA]</scope>
</reference>
<evidence type="ECO:0000256" key="3">
    <source>
        <dbReference type="ARBA" id="ARBA00023136"/>
    </source>
</evidence>
<dbReference type="PANTHER" id="PTHR24100:SF0">
    <property type="entry name" value="V-SET DOMAIN-CONTAINING T-CELL ACTIVATION INHIBITOR 1"/>
    <property type="match status" value="1"/>
</dbReference>
<dbReference type="GO" id="GO:1903037">
    <property type="term" value="P:regulation of leukocyte cell-cell adhesion"/>
    <property type="evidence" value="ECO:0007669"/>
    <property type="project" value="UniProtKB-ARBA"/>
</dbReference>
<evidence type="ECO:0000256" key="6">
    <source>
        <dbReference type="ARBA" id="ARBA00023319"/>
    </source>
</evidence>
<protein>
    <submittedName>
        <fullName evidence="9">V-set domain-containing T-cell activation inhibitor 1</fullName>
    </submittedName>
</protein>
<dbReference type="EMBL" id="CAWUFR010000120">
    <property type="protein sequence ID" value="CAK6968484.1"/>
    <property type="molecule type" value="Genomic_DNA"/>
</dbReference>
<comment type="caution">
    <text evidence="9">The sequence shown here is derived from an EMBL/GenBank/DDBJ whole genome shotgun (WGS) entry which is preliminary data.</text>
</comment>
<dbReference type="InterPro" id="IPR036179">
    <property type="entry name" value="Ig-like_dom_sf"/>
</dbReference>
<name>A0AAV1P9K7_SCOSC</name>
<evidence type="ECO:0000256" key="4">
    <source>
        <dbReference type="ARBA" id="ARBA00023157"/>
    </source>
</evidence>
<dbReference type="InterPro" id="IPR050504">
    <property type="entry name" value="IgSF_BTN/MOG"/>
</dbReference>